<dbReference type="PANTHER" id="PTHR21298">
    <property type="entry name" value="GH01721P"/>
    <property type="match status" value="1"/>
</dbReference>
<dbReference type="EMBL" id="CALNXK010000114">
    <property type="protein sequence ID" value="CAH3159662.1"/>
    <property type="molecule type" value="Genomic_DNA"/>
</dbReference>
<evidence type="ECO:0000256" key="1">
    <source>
        <dbReference type="SAM" id="Coils"/>
    </source>
</evidence>
<dbReference type="InterPro" id="IPR029071">
    <property type="entry name" value="Ubiquitin-like_domsf"/>
</dbReference>
<dbReference type="SUPFAM" id="SSF47769">
    <property type="entry name" value="SAM/Pointed domain"/>
    <property type="match status" value="1"/>
</dbReference>
<evidence type="ECO:0000313" key="7">
    <source>
        <dbReference type="Proteomes" id="UP001159405"/>
    </source>
</evidence>
<feature type="domain" description="PDZ" evidence="4">
    <location>
        <begin position="752"/>
        <end position="799"/>
    </location>
</feature>
<name>A0ABN8QCP7_9CNID</name>
<dbReference type="InterPro" id="IPR000159">
    <property type="entry name" value="RA_dom"/>
</dbReference>
<protein>
    <submittedName>
        <fullName evidence="6">Uncharacterized protein</fullName>
    </submittedName>
</protein>
<dbReference type="Pfam" id="PF00788">
    <property type="entry name" value="RA"/>
    <property type="match status" value="2"/>
</dbReference>
<dbReference type="SMART" id="SM00454">
    <property type="entry name" value="SAM"/>
    <property type="match status" value="1"/>
</dbReference>
<feature type="compositionally biased region" description="Polar residues" evidence="2">
    <location>
        <begin position="528"/>
        <end position="543"/>
    </location>
</feature>
<evidence type="ECO:0000259" key="5">
    <source>
        <dbReference type="PROSITE" id="PS50200"/>
    </source>
</evidence>
<keyword evidence="7" id="KW-1185">Reference proteome</keyword>
<feature type="region of interest" description="Disordered" evidence="2">
    <location>
        <begin position="637"/>
        <end position="669"/>
    </location>
</feature>
<dbReference type="CDD" id="cd00136">
    <property type="entry name" value="PDZ_canonical"/>
    <property type="match status" value="1"/>
</dbReference>
<dbReference type="SUPFAM" id="SSF54236">
    <property type="entry name" value="Ubiquitin-like"/>
    <property type="match status" value="2"/>
</dbReference>
<comment type="caution">
    <text evidence="6">The sequence shown here is derived from an EMBL/GenBank/DDBJ whole genome shotgun (WGS) entry which is preliminary data.</text>
</comment>
<feature type="compositionally biased region" description="Low complexity" evidence="2">
    <location>
        <begin position="649"/>
        <end position="669"/>
    </location>
</feature>
<feature type="region of interest" description="Disordered" evidence="2">
    <location>
        <begin position="90"/>
        <end position="112"/>
    </location>
</feature>
<dbReference type="SMART" id="SM00314">
    <property type="entry name" value="RA"/>
    <property type="match status" value="2"/>
</dbReference>
<sequence length="883" mass="97792">MFSQKGIQRHPVKEWNEREVYRWLKQKGLSKLWRHFRDKKLDGKLLLQTTGQYLDRLGVSNPTTRDKLLAAVHELKLFGGPVPDERQFRLNVPGNNNNGISPRTKKRSLPERPPGNAHLFLKEILNEGTPSSRGIEVVERKTPQEVLHEQNDQMCQEVEKGEVLVHTAGLQFDMEDITIEITNHTTSKELVSLLLAQCKADSKDPNLFYIAVETGMQKKDSSLPISQMMVLADDDRPLEIQSRQPSGEAKLHLKMRSGGLLRVQAGILSPGATYKCVQISRQTRADEVVKMILSGYGSDEPPEKFVLVESLSDSEVGRILEADECPLEVQSQWELGEQRTFTLTLAEFEGVLQSEDKDVSLSGETDATQQSSNDCDKNNEDQPMNSSSSEIEEKETTEQIRRRRTSIDALDLQLSQINQVNEVNQVKRKVSQIDNLRHKFQEYHRKPSSVTAVDETAISGSGEGPKRRKVSQIDRFRSKFLEYAQNSGKGETGAHNTIDEEVKDGDNASRKKTPPSRVSSDSEELPRFSSSPPSHLRNNNNHNDVLRENEKNCGNRLEDSVDKNSKSNRLSLASVLKHSKLVTVTLNKQPGEGWGLELVHVTRTGSPMSQHDNDAIDDEKVVYVLHSGNGQNSIVGTSSAADSSGDLFSPSGISTPHSHSSSGSSEQEITSILGTSSLADKSQDMRHILHKQSLKRRKIGTCNQHLNFPALSPILSRPGSAPAGGEINPLPQRPSSAFAQWSKDGSPQPRPGVRIVALTEGGVAATSGELAADDLIVEIDGKFLLNSPLEPVIAALQETNTVTIVVARAQAPDTKSEEKENVTDCKEDIKALTLQIQNLVTKVSEMQNDLKKKDDKIKSLKKMVRKNSADSKGKIYQSVQVLV</sequence>
<feature type="region of interest" description="Disordered" evidence="2">
    <location>
        <begin position="356"/>
        <end position="402"/>
    </location>
</feature>
<dbReference type="SUPFAM" id="SSF50156">
    <property type="entry name" value="PDZ domain-like"/>
    <property type="match status" value="1"/>
</dbReference>
<dbReference type="InterPro" id="IPR036034">
    <property type="entry name" value="PDZ_sf"/>
</dbReference>
<proteinExistence type="predicted"/>
<organism evidence="6 7">
    <name type="scientific">Porites lobata</name>
    <dbReference type="NCBI Taxonomy" id="104759"/>
    <lineage>
        <taxon>Eukaryota</taxon>
        <taxon>Metazoa</taxon>
        <taxon>Cnidaria</taxon>
        <taxon>Anthozoa</taxon>
        <taxon>Hexacorallia</taxon>
        <taxon>Scleractinia</taxon>
        <taxon>Fungiina</taxon>
        <taxon>Poritidae</taxon>
        <taxon>Porites</taxon>
    </lineage>
</organism>
<feature type="compositionally biased region" description="Polar residues" evidence="2">
    <location>
        <begin position="362"/>
        <end position="373"/>
    </location>
</feature>
<dbReference type="PANTHER" id="PTHR21298:SF2">
    <property type="entry name" value="GH01721P"/>
    <property type="match status" value="1"/>
</dbReference>
<accession>A0ABN8QCP7</accession>
<evidence type="ECO:0000256" key="2">
    <source>
        <dbReference type="SAM" id="MobiDB-lite"/>
    </source>
</evidence>
<dbReference type="Pfam" id="PF00536">
    <property type="entry name" value="SAM_1"/>
    <property type="match status" value="1"/>
</dbReference>
<dbReference type="InterPro" id="IPR001478">
    <property type="entry name" value="PDZ"/>
</dbReference>
<feature type="region of interest" description="Disordered" evidence="2">
    <location>
        <begin position="445"/>
        <end position="471"/>
    </location>
</feature>
<reference evidence="6 7" key="1">
    <citation type="submission" date="2022-05" db="EMBL/GenBank/DDBJ databases">
        <authorList>
            <consortium name="Genoscope - CEA"/>
            <person name="William W."/>
        </authorList>
    </citation>
    <scope>NUCLEOTIDE SEQUENCE [LARGE SCALE GENOMIC DNA]</scope>
</reference>
<dbReference type="Gene3D" id="2.30.42.10">
    <property type="match status" value="1"/>
</dbReference>
<dbReference type="Proteomes" id="UP001159405">
    <property type="component" value="Unassembled WGS sequence"/>
</dbReference>
<evidence type="ECO:0000313" key="6">
    <source>
        <dbReference type="EMBL" id="CAH3159662.1"/>
    </source>
</evidence>
<dbReference type="SMART" id="SM00228">
    <property type="entry name" value="PDZ"/>
    <property type="match status" value="1"/>
</dbReference>
<feature type="coiled-coil region" evidence="1">
    <location>
        <begin position="815"/>
        <end position="863"/>
    </location>
</feature>
<feature type="domain" description="SAM" evidence="3">
    <location>
        <begin position="15"/>
        <end position="78"/>
    </location>
</feature>
<gene>
    <name evidence="6" type="ORF">PLOB_00003700</name>
</gene>
<evidence type="ECO:0000259" key="3">
    <source>
        <dbReference type="PROSITE" id="PS50105"/>
    </source>
</evidence>
<dbReference type="CDD" id="cd17043">
    <property type="entry name" value="RA"/>
    <property type="match status" value="1"/>
</dbReference>
<dbReference type="PROSITE" id="PS50200">
    <property type="entry name" value="RA"/>
    <property type="match status" value="1"/>
</dbReference>
<dbReference type="Gene3D" id="1.10.150.50">
    <property type="entry name" value="Transcription Factor, Ets-1"/>
    <property type="match status" value="1"/>
</dbReference>
<dbReference type="PROSITE" id="PS50106">
    <property type="entry name" value="PDZ"/>
    <property type="match status" value="1"/>
</dbReference>
<dbReference type="PROSITE" id="PS50105">
    <property type="entry name" value="SAM_DOMAIN"/>
    <property type="match status" value="1"/>
</dbReference>
<dbReference type="InterPro" id="IPR001660">
    <property type="entry name" value="SAM"/>
</dbReference>
<keyword evidence="1" id="KW-0175">Coiled coil</keyword>
<dbReference type="InterPro" id="IPR013761">
    <property type="entry name" value="SAM/pointed_sf"/>
</dbReference>
<feature type="region of interest" description="Disordered" evidence="2">
    <location>
        <begin position="484"/>
        <end position="547"/>
    </location>
</feature>
<dbReference type="Gene3D" id="3.10.20.90">
    <property type="entry name" value="Phosphatidylinositol 3-kinase Catalytic Subunit, Chain A, domain 1"/>
    <property type="match status" value="2"/>
</dbReference>
<evidence type="ECO:0000259" key="4">
    <source>
        <dbReference type="PROSITE" id="PS50106"/>
    </source>
</evidence>
<feature type="compositionally biased region" description="Basic and acidic residues" evidence="2">
    <location>
        <begin position="497"/>
        <end position="509"/>
    </location>
</feature>
<feature type="domain" description="Ras-associating" evidence="5">
    <location>
        <begin position="257"/>
        <end position="348"/>
    </location>
</feature>